<evidence type="ECO:0000313" key="4">
    <source>
        <dbReference type="Proteomes" id="UP001501705"/>
    </source>
</evidence>
<accession>A0ABP4PY01</accession>
<dbReference type="InterPro" id="IPR038186">
    <property type="entry name" value="CHAD_dom_sf"/>
</dbReference>
<feature type="domain" description="CHAD" evidence="2">
    <location>
        <begin position="234"/>
        <end position="518"/>
    </location>
</feature>
<dbReference type="PROSITE" id="PS51708">
    <property type="entry name" value="CHAD"/>
    <property type="match status" value="1"/>
</dbReference>
<name>A0ABP4PY01_9ACTN</name>
<dbReference type="EMBL" id="BAAAPH010000018">
    <property type="protein sequence ID" value="GAA1589142.1"/>
    <property type="molecule type" value="Genomic_DNA"/>
</dbReference>
<organism evidence="3 4">
    <name type="scientific">Kribbella hippodromi</name>
    <dbReference type="NCBI Taxonomy" id="434347"/>
    <lineage>
        <taxon>Bacteria</taxon>
        <taxon>Bacillati</taxon>
        <taxon>Actinomycetota</taxon>
        <taxon>Actinomycetes</taxon>
        <taxon>Propionibacteriales</taxon>
        <taxon>Kribbellaceae</taxon>
        <taxon>Kribbella</taxon>
    </lineage>
</organism>
<dbReference type="SMART" id="SM01118">
    <property type="entry name" value="CYTH"/>
    <property type="match status" value="1"/>
</dbReference>
<evidence type="ECO:0000259" key="1">
    <source>
        <dbReference type="PROSITE" id="PS51707"/>
    </source>
</evidence>
<keyword evidence="4" id="KW-1185">Reference proteome</keyword>
<dbReference type="SMART" id="SM00880">
    <property type="entry name" value="CHAD"/>
    <property type="match status" value="1"/>
</dbReference>
<reference evidence="4" key="1">
    <citation type="journal article" date="2019" name="Int. J. Syst. Evol. Microbiol.">
        <title>The Global Catalogue of Microorganisms (GCM) 10K type strain sequencing project: providing services to taxonomists for standard genome sequencing and annotation.</title>
        <authorList>
            <consortium name="The Broad Institute Genomics Platform"/>
            <consortium name="The Broad Institute Genome Sequencing Center for Infectious Disease"/>
            <person name="Wu L."/>
            <person name="Ma J."/>
        </authorList>
    </citation>
    <scope>NUCLEOTIDE SEQUENCE [LARGE SCALE GENOMIC DNA]</scope>
    <source>
        <strain evidence="4">JCM 15572</strain>
    </source>
</reference>
<dbReference type="PANTHER" id="PTHR39339">
    <property type="entry name" value="SLR1444 PROTEIN"/>
    <property type="match status" value="1"/>
</dbReference>
<protein>
    <submittedName>
        <fullName evidence="3">CYTH and CHAD domain-containing protein</fullName>
    </submittedName>
</protein>
<dbReference type="Gene3D" id="1.40.20.10">
    <property type="entry name" value="CHAD domain"/>
    <property type="match status" value="1"/>
</dbReference>
<dbReference type="CDD" id="cd07374">
    <property type="entry name" value="CYTH-like_Pase"/>
    <property type="match status" value="1"/>
</dbReference>
<dbReference type="InterPro" id="IPR033469">
    <property type="entry name" value="CYTH-like_dom_sf"/>
</dbReference>
<dbReference type="Pfam" id="PF01928">
    <property type="entry name" value="CYTH"/>
    <property type="match status" value="1"/>
</dbReference>
<dbReference type="Pfam" id="PF05235">
    <property type="entry name" value="CHAD"/>
    <property type="match status" value="1"/>
</dbReference>
<dbReference type="PANTHER" id="PTHR39339:SF1">
    <property type="entry name" value="CHAD DOMAIN-CONTAINING PROTEIN"/>
    <property type="match status" value="1"/>
</dbReference>
<dbReference type="SUPFAM" id="SSF55154">
    <property type="entry name" value="CYTH-like phosphatases"/>
    <property type="match status" value="1"/>
</dbReference>
<feature type="domain" description="CYTH" evidence="1">
    <location>
        <begin position="6"/>
        <end position="225"/>
    </location>
</feature>
<comment type="caution">
    <text evidence="3">The sequence shown here is derived from an EMBL/GenBank/DDBJ whole genome shotgun (WGS) entry which is preliminary data.</text>
</comment>
<dbReference type="InterPro" id="IPR007899">
    <property type="entry name" value="CHAD_dom"/>
</dbReference>
<dbReference type="RefSeq" id="WP_344237164.1">
    <property type="nucleotide sequence ID" value="NZ_BAAAPH010000018.1"/>
</dbReference>
<dbReference type="InterPro" id="IPR023577">
    <property type="entry name" value="CYTH_domain"/>
</dbReference>
<evidence type="ECO:0000313" key="3">
    <source>
        <dbReference type="EMBL" id="GAA1589142.1"/>
    </source>
</evidence>
<dbReference type="Gene3D" id="2.40.320.10">
    <property type="entry name" value="Hypothetical Protein Pfu-838710-001"/>
    <property type="match status" value="1"/>
</dbReference>
<dbReference type="Proteomes" id="UP001501705">
    <property type="component" value="Unassembled WGS sequence"/>
</dbReference>
<gene>
    <name evidence="3" type="ORF">GCM10009804_51620</name>
</gene>
<evidence type="ECO:0000259" key="2">
    <source>
        <dbReference type="PROSITE" id="PS51708"/>
    </source>
</evidence>
<proteinExistence type="predicted"/>
<dbReference type="PROSITE" id="PS51707">
    <property type="entry name" value="CYTH"/>
    <property type="match status" value="1"/>
</dbReference>
<sequence length="520" mass="57503">MAPTEQLEIETKYDVDESTILPALHELPGVASVAQPVTLDLEAVYYDTAGLDLAANKVTLRRRTGGEDDGWHVKFPGSSGGRLEVRHPLGSSVQDAPVDSVRDAPVDESPGGEVPVDEVPVDVVRTVRVLVRDHRLDPVVTLRTRRVVHRLLDAEGGVLAEFADDRVTATVAGGEPESWREWEVELVDGDSVLLEDAGELVLGAGARPASGPSKLARALGDRIPSYAEWTLPKKPLTSDLFRAYAGAQVQAIRERDPEVRRDVPDSIHKFRVATRRLRSALATYRPVIDRAAGDELRAELKWLAGELGVARDAEVQREHFAAEVAEQPVELVIGRVAGRIDDHLRGVYQEGRAGALAALESERYFRLLDALDELIARPPVTGDDHKARKQIRALLHHDYRRMRKAVRRSESAPTVAEQDHELHEVRKAAKRLRYAAESAVPVLADEAETLAARAEEVQEILGEHQDSVVSRDLLHQLSLQVFADGGNTFTYGRLHAAEEARGTTSRESFYKLWPTLKFHL</sequence>